<evidence type="ECO:0000313" key="3">
    <source>
        <dbReference type="Proteomes" id="UP001479436"/>
    </source>
</evidence>
<dbReference type="CDD" id="cd00024">
    <property type="entry name" value="CD_CSD"/>
    <property type="match status" value="1"/>
</dbReference>
<evidence type="ECO:0008006" key="4">
    <source>
        <dbReference type="Google" id="ProtNLM"/>
    </source>
</evidence>
<feature type="compositionally biased region" description="Polar residues" evidence="1">
    <location>
        <begin position="7"/>
        <end position="30"/>
    </location>
</feature>
<gene>
    <name evidence="2" type="ORF">K7432_014157</name>
</gene>
<protein>
    <recommendedName>
        <fullName evidence="4">Chromo domain-containing protein</fullName>
    </recommendedName>
</protein>
<dbReference type="Proteomes" id="UP001479436">
    <property type="component" value="Unassembled WGS sequence"/>
</dbReference>
<feature type="region of interest" description="Disordered" evidence="1">
    <location>
        <begin position="1"/>
        <end position="31"/>
    </location>
</feature>
<evidence type="ECO:0000313" key="2">
    <source>
        <dbReference type="EMBL" id="KAK9761149.1"/>
    </source>
</evidence>
<name>A0ABR2WI11_9FUNG</name>
<dbReference type="EMBL" id="JASJQH010001536">
    <property type="protein sequence ID" value="KAK9761149.1"/>
    <property type="molecule type" value="Genomic_DNA"/>
</dbReference>
<comment type="caution">
    <text evidence="2">The sequence shown here is derived from an EMBL/GenBank/DDBJ whole genome shotgun (WGS) entry which is preliminary data.</text>
</comment>
<evidence type="ECO:0000256" key="1">
    <source>
        <dbReference type="SAM" id="MobiDB-lite"/>
    </source>
</evidence>
<accession>A0ABR2WI11</accession>
<reference evidence="2 3" key="1">
    <citation type="submission" date="2023-04" db="EMBL/GenBank/DDBJ databases">
        <title>Genome of Basidiobolus ranarum AG-B5.</title>
        <authorList>
            <person name="Stajich J.E."/>
            <person name="Carter-House D."/>
            <person name="Gryganskyi A."/>
        </authorList>
    </citation>
    <scope>NUCLEOTIDE SEQUENCE [LARGE SCALE GENOMIC DNA]</scope>
    <source>
        <strain evidence="2 3">AG-B5</strain>
    </source>
</reference>
<organism evidence="2 3">
    <name type="scientific">Basidiobolus ranarum</name>
    <dbReference type="NCBI Taxonomy" id="34480"/>
    <lineage>
        <taxon>Eukaryota</taxon>
        <taxon>Fungi</taxon>
        <taxon>Fungi incertae sedis</taxon>
        <taxon>Zoopagomycota</taxon>
        <taxon>Entomophthoromycotina</taxon>
        <taxon>Basidiobolomycetes</taxon>
        <taxon>Basidiobolales</taxon>
        <taxon>Basidiobolaceae</taxon>
        <taxon>Basidiobolus</taxon>
    </lineage>
</organism>
<sequence length="376" mass="42447">MSLEVLRNSTSFTSTSAPQISDTQPLGNTDEQMDTILKQLKRRLRERITKDVPNKHEFQVLLERLNQTNATCPKLQSQLLVWSIQLLNGGKSSLTTMTIPSPTSPPEKILDKSYPPVEILLTPTKVNPPCVPHHPTTPRYIPIVEVPTVSQGNILASSSSECPPIDEPFPIQAKDQPEVVNFDLHNQRRKIVEVVIANEHPQKHQKIQHESTPVPILVASHSTSPVHFEIEIPAKVKKVKSRGSVNKPYSKILNITEQSRSQTGKILYRVTWLDGSQSWESPRDMASSLDLIEKFEHDQYRRLDSSGRLTPSRRRITSRQQPAKEYLVDQSIADFKDLSSHSEGPVNPSESELLWCDVSKHSQTKPLDTFICVEIC</sequence>
<keyword evidence="3" id="KW-1185">Reference proteome</keyword>
<proteinExistence type="predicted"/>